<protein>
    <recommendedName>
        <fullName evidence="3">DUF4468 domain-containing protein</fullName>
    </recommendedName>
</protein>
<reference evidence="2" key="1">
    <citation type="submission" date="2005-08" db="EMBL/GenBank/DDBJ databases">
        <title>Complete sequence of Dechloromonas aromatica RCB.</title>
        <authorList>
            <person name="Salinero K.K."/>
            <person name="Copeland A."/>
            <person name="Lucas S."/>
            <person name="Lapidus A."/>
            <person name="Barry K."/>
            <person name="Detter J.C."/>
            <person name="Glavina T."/>
            <person name="Hammon N."/>
            <person name="Israni S."/>
            <person name="Pitluck S."/>
            <person name="Di Bartolo G."/>
            <person name="Trong S."/>
            <person name="Schmutz J."/>
            <person name="Larimer F."/>
            <person name="Land M."/>
            <person name="Ivanova N."/>
            <person name="Richardson P."/>
        </authorList>
    </citation>
    <scope>NUCLEOTIDE SEQUENCE</scope>
    <source>
        <strain evidence="2">RCB</strain>
    </source>
</reference>
<dbReference type="AlphaFoldDB" id="Q47H84"/>
<feature type="signal peptide" evidence="1">
    <location>
        <begin position="1"/>
        <end position="37"/>
    </location>
</feature>
<dbReference type="HOGENOM" id="CLU_1303228_0_0_4"/>
<evidence type="ECO:0000313" key="2">
    <source>
        <dbReference type="EMBL" id="AAZ45797.1"/>
    </source>
</evidence>
<feature type="chain" id="PRO_5004233513" description="DUF4468 domain-containing protein" evidence="1">
    <location>
        <begin position="38"/>
        <end position="211"/>
    </location>
</feature>
<accession>Q47H84</accession>
<organism evidence="2">
    <name type="scientific">Dechloromonas aromatica (strain RCB)</name>
    <dbReference type="NCBI Taxonomy" id="159087"/>
    <lineage>
        <taxon>Bacteria</taxon>
        <taxon>Pseudomonadati</taxon>
        <taxon>Pseudomonadota</taxon>
        <taxon>Betaproteobacteria</taxon>
        <taxon>Rhodocyclales</taxon>
        <taxon>Azonexaceae</taxon>
        <taxon>Dechloromonas</taxon>
    </lineage>
</organism>
<keyword evidence="1" id="KW-0732">Signal</keyword>
<evidence type="ECO:0008006" key="3">
    <source>
        <dbReference type="Google" id="ProtNLM"/>
    </source>
</evidence>
<dbReference type="STRING" id="159087.Daro_1041"/>
<name>Q47H84_DECAR</name>
<evidence type="ECO:0000256" key="1">
    <source>
        <dbReference type="SAM" id="SignalP"/>
    </source>
</evidence>
<proteinExistence type="predicted"/>
<dbReference type="EMBL" id="CP000089">
    <property type="protein sequence ID" value="AAZ45797.1"/>
    <property type="molecule type" value="Genomic_DNA"/>
</dbReference>
<gene>
    <name evidence="2" type="ordered locus">Daro_1041</name>
</gene>
<sequence>MVIIMSIKKMRTIGFYIPRKYILAFLFAVAPAFTVGAADATSEINGAWILDANATKEAILTTPPPPDSEKLAQWFLFISGYLAVVTYEFEGNLAKASVFRGKRVQEFELMSNDASDFKYVLKNTTTPKTISVSILNNGKIKIVPSDSPEFNFLRWKHGQLKTETATSDEVKAAISTWLVSLQAIQDALHKPFSTSIDMAPDKPSSGVQFQR</sequence>
<dbReference type="KEGG" id="dar:Daro_1041"/>